<feature type="region of interest" description="Disordered" evidence="1">
    <location>
        <begin position="69"/>
        <end position="120"/>
    </location>
</feature>
<name>E8QYC7_ISOPI</name>
<dbReference type="KEGG" id="ipa:Isop_2551"/>
<organism evidence="2 3">
    <name type="scientific">Isosphaera pallida (strain ATCC 43644 / DSM 9630 / IS1B)</name>
    <dbReference type="NCBI Taxonomy" id="575540"/>
    <lineage>
        <taxon>Bacteria</taxon>
        <taxon>Pseudomonadati</taxon>
        <taxon>Planctomycetota</taxon>
        <taxon>Planctomycetia</taxon>
        <taxon>Isosphaerales</taxon>
        <taxon>Isosphaeraceae</taxon>
        <taxon>Isosphaera</taxon>
    </lineage>
</organism>
<evidence type="ECO:0000256" key="1">
    <source>
        <dbReference type="SAM" id="MobiDB-lite"/>
    </source>
</evidence>
<reference evidence="2 3" key="2">
    <citation type="journal article" date="2011" name="Stand. Genomic Sci.">
        <title>Complete genome sequence of Isosphaera pallida type strain (IS1B).</title>
        <authorList>
            <consortium name="US DOE Joint Genome Institute (JGI-PGF)"/>
            <person name="Goker M."/>
            <person name="Cleland D."/>
            <person name="Saunders E."/>
            <person name="Lapidus A."/>
            <person name="Nolan M."/>
            <person name="Lucas S."/>
            <person name="Hammon N."/>
            <person name="Deshpande S."/>
            <person name="Cheng J.F."/>
            <person name="Tapia R."/>
            <person name="Han C."/>
            <person name="Goodwin L."/>
            <person name="Pitluck S."/>
            <person name="Liolios K."/>
            <person name="Pagani I."/>
            <person name="Ivanova N."/>
            <person name="Mavromatis K."/>
            <person name="Pati A."/>
            <person name="Chen A."/>
            <person name="Palaniappan K."/>
            <person name="Land M."/>
            <person name="Hauser L."/>
            <person name="Chang Y.J."/>
            <person name="Jeffries C.D."/>
            <person name="Detter J.C."/>
            <person name="Beck B."/>
            <person name="Woyke T."/>
            <person name="Bristow J."/>
            <person name="Eisen J.A."/>
            <person name="Markowitz V."/>
            <person name="Hugenholtz P."/>
            <person name="Kyrpides N.C."/>
            <person name="Klenk H.P."/>
        </authorList>
    </citation>
    <scope>NUCLEOTIDE SEQUENCE [LARGE SCALE GENOMIC DNA]</scope>
    <source>
        <strain evidence="3">ATCC 43644 / DSM 9630 / IS1B</strain>
    </source>
</reference>
<dbReference type="EMBL" id="CP002353">
    <property type="protein sequence ID" value="ADV63122.1"/>
    <property type="molecule type" value="Genomic_DNA"/>
</dbReference>
<accession>E8QYC7</accession>
<evidence type="ECO:0000313" key="3">
    <source>
        <dbReference type="Proteomes" id="UP000008631"/>
    </source>
</evidence>
<proteinExistence type="predicted"/>
<evidence type="ECO:0000313" key="2">
    <source>
        <dbReference type="EMBL" id="ADV63122.1"/>
    </source>
</evidence>
<reference key="1">
    <citation type="submission" date="2010-11" db="EMBL/GenBank/DDBJ databases">
        <title>The complete sequence of chromosome of Isophaera pallida ATCC 43644.</title>
        <authorList>
            <consortium name="US DOE Joint Genome Institute (JGI-PGF)"/>
            <person name="Lucas S."/>
            <person name="Copeland A."/>
            <person name="Lapidus A."/>
            <person name="Bruce D."/>
            <person name="Goodwin L."/>
            <person name="Pitluck S."/>
            <person name="Kyrpides N."/>
            <person name="Mavromatis K."/>
            <person name="Pagani I."/>
            <person name="Ivanova N."/>
            <person name="Saunders E."/>
            <person name="Brettin T."/>
            <person name="Detter J.C."/>
            <person name="Han C."/>
            <person name="Tapia R."/>
            <person name="Land M."/>
            <person name="Hauser L."/>
            <person name="Markowitz V."/>
            <person name="Cheng J.-F."/>
            <person name="Hugenholtz P."/>
            <person name="Woyke T."/>
            <person name="Wu D."/>
            <person name="Eisen J.A."/>
        </authorList>
    </citation>
    <scope>NUCLEOTIDE SEQUENCE</scope>
    <source>
        <strain>ATCC 43644</strain>
    </source>
</reference>
<keyword evidence="3" id="KW-1185">Reference proteome</keyword>
<protein>
    <recommendedName>
        <fullName evidence="4">Lipoprotein</fullName>
    </recommendedName>
</protein>
<dbReference type="PROSITE" id="PS51257">
    <property type="entry name" value="PROKAR_LIPOPROTEIN"/>
    <property type="match status" value="1"/>
</dbReference>
<gene>
    <name evidence="2" type="ordered locus">Isop_2551</name>
</gene>
<dbReference type="HOGENOM" id="CLU_2046476_0_0_0"/>
<sequence>MRSQRPIQPTERKRTTRGIGGALSALALVGLVGCQAEYAGMTLPSGKYLFDDVQYFEPGPHFRWANTQAATQRARMEAMGINPNEPGEVPPPPPPAAGGQATPPPPEAMPDGDGGMDFGP</sequence>
<dbReference type="Proteomes" id="UP000008631">
    <property type="component" value="Chromosome"/>
</dbReference>
<feature type="compositionally biased region" description="Pro residues" evidence="1">
    <location>
        <begin position="88"/>
        <end position="108"/>
    </location>
</feature>
<evidence type="ECO:0008006" key="4">
    <source>
        <dbReference type="Google" id="ProtNLM"/>
    </source>
</evidence>
<dbReference type="InParanoid" id="E8QYC7"/>
<dbReference type="AlphaFoldDB" id="E8QYC7"/>